<dbReference type="PROSITE" id="PS00893">
    <property type="entry name" value="NUDIX_BOX"/>
    <property type="match status" value="1"/>
</dbReference>
<dbReference type="SUPFAM" id="SSF55811">
    <property type="entry name" value="Nudix"/>
    <property type="match status" value="1"/>
</dbReference>
<dbReference type="GO" id="GO:0006754">
    <property type="term" value="P:ATP biosynthetic process"/>
    <property type="evidence" value="ECO:0007669"/>
    <property type="project" value="TreeGrafter"/>
</dbReference>
<sequence>MRETEAVSKRSAGILLYRLDGPSVLVVHPGGPFFKNKDAGSWTLPKGEHEPDEEPRAAALREFAEETGMSLQDRELLPLGEVRMRSGKTITAWAVEGEFDVDSLRSNTFEIEWPPRSGRRQTFPEVDRALWCDPETAREKLNPTQAAFVDRLLEQLQAPGES</sequence>
<comment type="caution">
    <text evidence="3">The sequence shown here is derived from an EMBL/GenBank/DDBJ whole genome shotgun (WGS) entry which is preliminary data.</text>
</comment>
<name>A0A561V996_9PSEU</name>
<dbReference type="PROSITE" id="PS51462">
    <property type="entry name" value="NUDIX"/>
    <property type="match status" value="1"/>
</dbReference>
<evidence type="ECO:0000256" key="1">
    <source>
        <dbReference type="ARBA" id="ARBA00022801"/>
    </source>
</evidence>
<dbReference type="Proteomes" id="UP000316184">
    <property type="component" value="Unassembled WGS sequence"/>
</dbReference>
<organism evidence="3 4">
    <name type="scientific">Saccharopolyspora dendranthemae</name>
    <dbReference type="NCBI Taxonomy" id="1181886"/>
    <lineage>
        <taxon>Bacteria</taxon>
        <taxon>Bacillati</taxon>
        <taxon>Actinomycetota</taxon>
        <taxon>Actinomycetes</taxon>
        <taxon>Pseudonocardiales</taxon>
        <taxon>Pseudonocardiaceae</taxon>
        <taxon>Saccharopolyspora</taxon>
    </lineage>
</organism>
<dbReference type="Pfam" id="PF00293">
    <property type="entry name" value="NUDIX"/>
    <property type="match status" value="1"/>
</dbReference>
<accession>A0A561V996</accession>
<keyword evidence="4" id="KW-1185">Reference proteome</keyword>
<reference evidence="3 4" key="1">
    <citation type="submission" date="2019-06" db="EMBL/GenBank/DDBJ databases">
        <title>Sequencing the genomes of 1000 actinobacteria strains.</title>
        <authorList>
            <person name="Klenk H.-P."/>
        </authorList>
    </citation>
    <scope>NUCLEOTIDE SEQUENCE [LARGE SCALE GENOMIC DNA]</scope>
    <source>
        <strain evidence="3 4">DSM 46699</strain>
    </source>
</reference>
<protein>
    <submittedName>
        <fullName evidence="3">Putative NUDIX family NTP pyrophosphohydrolase</fullName>
    </submittedName>
</protein>
<evidence type="ECO:0000313" key="4">
    <source>
        <dbReference type="Proteomes" id="UP000316184"/>
    </source>
</evidence>
<dbReference type="Gene3D" id="3.90.79.10">
    <property type="entry name" value="Nucleoside Triphosphate Pyrophosphohydrolase"/>
    <property type="match status" value="1"/>
</dbReference>
<keyword evidence="1 3" id="KW-0378">Hydrolase</keyword>
<gene>
    <name evidence="3" type="ORF">FHU35_11797</name>
</gene>
<proteinExistence type="predicted"/>
<dbReference type="EMBL" id="VIWX01000001">
    <property type="protein sequence ID" value="TWG08178.1"/>
    <property type="molecule type" value="Genomic_DNA"/>
</dbReference>
<dbReference type="InterPro" id="IPR051325">
    <property type="entry name" value="Nudix_hydrolase_domain"/>
</dbReference>
<dbReference type="PANTHER" id="PTHR21340">
    <property type="entry name" value="DIADENOSINE 5,5-P1,P4-TETRAPHOSPHATE PYROPHOSPHOHYDROLASE MUTT"/>
    <property type="match status" value="1"/>
</dbReference>
<dbReference type="InterPro" id="IPR000086">
    <property type="entry name" value="NUDIX_hydrolase_dom"/>
</dbReference>
<dbReference type="InterPro" id="IPR020084">
    <property type="entry name" value="NUDIX_hydrolase_CS"/>
</dbReference>
<dbReference type="GO" id="GO:0004081">
    <property type="term" value="F:bis(5'-nucleosyl)-tetraphosphatase (asymmetrical) activity"/>
    <property type="evidence" value="ECO:0007669"/>
    <property type="project" value="TreeGrafter"/>
</dbReference>
<dbReference type="AlphaFoldDB" id="A0A561V996"/>
<dbReference type="GO" id="GO:0006167">
    <property type="term" value="P:AMP biosynthetic process"/>
    <property type="evidence" value="ECO:0007669"/>
    <property type="project" value="TreeGrafter"/>
</dbReference>
<feature type="domain" description="Nudix hydrolase" evidence="2">
    <location>
        <begin position="7"/>
        <end position="154"/>
    </location>
</feature>
<dbReference type="CDD" id="cd04662">
    <property type="entry name" value="NUDIX_Hydrolase"/>
    <property type="match status" value="1"/>
</dbReference>
<dbReference type="InterPro" id="IPR015797">
    <property type="entry name" value="NUDIX_hydrolase-like_dom_sf"/>
</dbReference>
<evidence type="ECO:0000313" key="3">
    <source>
        <dbReference type="EMBL" id="TWG08178.1"/>
    </source>
</evidence>
<evidence type="ECO:0000259" key="2">
    <source>
        <dbReference type="PROSITE" id="PS51462"/>
    </source>
</evidence>
<dbReference type="PANTHER" id="PTHR21340:SF7">
    <property type="entry name" value="NUDIX HYDROLASE DOMAIN-CONTAINING PROTEIN"/>
    <property type="match status" value="1"/>
</dbReference>